<evidence type="ECO:0000256" key="5">
    <source>
        <dbReference type="ARBA" id="ARBA00022968"/>
    </source>
</evidence>
<evidence type="ECO:0000256" key="8">
    <source>
        <dbReference type="ARBA" id="ARBA00023136"/>
    </source>
</evidence>
<evidence type="ECO:0000256" key="6">
    <source>
        <dbReference type="ARBA" id="ARBA00022989"/>
    </source>
</evidence>
<dbReference type="GO" id="GO:0005886">
    <property type="term" value="C:plasma membrane"/>
    <property type="evidence" value="ECO:0007669"/>
    <property type="project" value="UniProtKB-SubCell"/>
</dbReference>
<dbReference type="PANTHER" id="PTHR33392">
    <property type="entry name" value="POLYISOPRENYL-TEICHOIC ACID--PEPTIDOGLYCAN TEICHOIC ACID TRANSFERASE TAGU"/>
    <property type="match status" value="1"/>
</dbReference>
<dbReference type="Gene3D" id="3.40.630.190">
    <property type="entry name" value="LCP protein"/>
    <property type="match status" value="1"/>
</dbReference>
<evidence type="ECO:0000256" key="3">
    <source>
        <dbReference type="ARBA" id="ARBA00022475"/>
    </source>
</evidence>
<keyword evidence="9" id="KW-0804">Transcription</keyword>
<reference evidence="15" key="1">
    <citation type="submission" date="2015-03" db="EMBL/GenBank/DDBJ databases">
        <authorList>
            <person name="Urmite Genomes"/>
        </authorList>
    </citation>
    <scope>NUCLEOTIDE SEQUENCE [LARGE SCALE GENOMIC DNA]</scope>
    <source>
        <strain evidence="15">FF10</strain>
    </source>
</reference>
<dbReference type="OrthoDB" id="9782542at2"/>
<dbReference type="RefSeq" id="WP_093650625.1">
    <property type="nucleotide sequence ID" value="NZ_CTEN01000003.1"/>
</dbReference>
<protein>
    <recommendedName>
        <fullName evidence="11">Regulatory protein MsrR</fullName>
    </recommendedName>
</protein>
<comment type="function">
    <text evidence="10">Involved in SarA attenuation. Affects resistance to oxacillin and teicoplanin, as well as the synthesis of virulence factors.</text>
</comment>
<dbReference type="NCBIfam" id="TIGR00350">
    <property type="entry name" value="lytR_cpsA_psr"/>
    <property type="match status" value="1"/>
</dbReference>
<evidence type="ECO:0000259" key="13">
    <source>
        <dbReference type="Pfam" id="PF03816"/>
    </source>
</evidence>
<keyword evidence="6 12" id="KW-1133">Transmembrane helix</keyword>
<evidence type="ECO:0000256" key="11">
    <source>
        <dbReference type="ARBA" id="ARBA00040752"/>
    </source>
</evidence>
<keyword evidence="8 12" id="KW-0472">Membrane</keyword>
<evidence type="ECO:0000256" key="7">
    <source>
        <dbReference type="ARBA" id="ARBA00023015"/>
    </source>
</evidence>
<organism evidence="14 15">
    <name type="scientific">Streptococcus varani</name>
    <dbReference type="NCBI Taxonomy" id="1608583"/>
    <lineage>
        <taxon>Bacteria</taxon>
        <taxon>Bacillati</taxon>
        <taxon>Bacillota</taxon>
        <taxon>Bacilli</taxon>
        <taxon>Lactobacillales</taxon>
        <taxon>Streptococcaceae</taxon>
        <taxon>Streptococcus</taxon>
    </lineage>
</organism>
<keyword evidence="7" id="KW-0805">Transcription regulation</keyword>
<sequence>MTRSRGNLSHHEELRLDYLRKNIYYLNDSEIEELDYLEERLQGFVRPSRKASRPKTTYSELPSYREDHARKYESYDAYPDEGDILPTYPREERRRKVKGPKKEKIKKQKVKKQLPVREILASDTVQEEKVRKPRKKVNWFKRIFKIIIWAILLTLIGLLFMFIKGYSSIEHKAKPETFQGQAARDGVNILVLGTDGREQTSGEGIRTDSIMVVNINNSDKKIKMVSFMRDTLINIQGNDYKLNLAYELGQQNGNKGAENLREVLEEFYGIEIQHYVMIDFSTFATAIDTVFPNGVAMDAKFSTIAGQAVSSVEVPDDLGFASGGKPYQTIQVGKQQMNGKTLLNYARFRSDDEGDFGRTRRQQEVMAAIMTQVKDATKLFTGSEALGKVYALTPTTISPLFMITNGLPAALDASNGVVQTTVPEMGDWVDAYDVYVGLGLEVDFVKYKERLAELGFR</sequence>
<evidence type="ECO:0000256" key="2">
    <source>
        <dbReference type="ARBA" id="ARBA00006068"/>
    </source>
</evidence>
<dbReference type="InterPro" id="IPR004474">
    <property type="entry name" value="LytR_CpsA_psr"/>
</dbReference>
<keyword evidence="15" id="KW-1185">Reference proteome</keyword>
<accession>A0A0E4H544</accession>
<keyword evidence="4 12" id="KW-0812">Transmembrane</keyword>
<dbReference type="EMBL" id="CTEN01000003">
    <property type="protein sequence ID" value="CQR25032.1"/>
    <property type="molecule type" value="Genomic_DNA"/>
</dbReference>
<evidence type="ECO:0000256" key="10">
    <source>
        <dbReference type="ARBA" id="ARBA00037178"/>
    </source>
</evidence>
<gene>
    <name evidence="14" type="ORF">BN1356_01375</name>
</gene>
<dbReference type="Pfam" id="PF03816">
    <property type="entry name" value="LytR_cpsA_psr"/>
    <property type="match status" value="1"/>
</dbReference>
<dbReference type="AlphaFoldDB" id="A0A0E4H544"/>
<evidence type="ECO:0000313" key="15">
    <source>
        <dbReference type="Proteomes" id="UP000198604"/>
    </source>
</evidence>
<evidence type="ECO:0000256" key="1">
    <source>
        <dbReference type="ARBA" id="ARBA00004401"/>
    </source>
</evidence>
<keyword evidence="3" id="KW-1003">Cell membrane</keyword>
<evidence type="ECO:0000256" key="9">
    <source>
        <dbReference type="ARBA" id="ARBA00023163"/>
    </source>
</evidence>
<keyword evidence="5" id="KW-0735">Signal-anchor</keyword>
<dbReference type="STRING" id="1608583.BN1356_01375"/>
<dbReference type="InterPro" id="IPR050922">
    <property type="entry name" value="LytR/CpsA/Psr_CW_biosynth"/>
</dbReference>
<evidence type="ECO:0000256" key="4">
    <source>
        <dbReference type="ARBA" id="ARBA00022692"/>
    </source>
</evidence>
<name>A0A0E4H544_9STRE</name>
<comment type="similarity">
    <text evidence="2">Belongs to the LytR/CpsA/Psr (LCP) family.</text>
</comment>
<comment type="subcellular location">
    <subcellularLocation>
        <location evidence="1">Cell membrane</location>
        <topology evidence="1">Single-pass type II membrane protein</topology>
    </subcellularLocation>
</comment>
<proteinExistence type="inferred from homology"/>
<feature type="domain" description="Cell envelope-related transcriptional attenuator" evidence="13">
    <location>
        <begin position="206"/>
        <end position="374"/>
    </location>
</feature>
<dbReference type="PANTHER" id="PTHR33392:SF8">
    <property type="entry name" value="REGULATORY PROTEIN MSRR"/>
    <property type="match status" value="1"/>
</dbReference>
<feature type="transmembrane region" description="Helical" evidence="12">
    <location>
        <begin position="143"/>
        <end position="163"/>
    </location>
</feature>
<dbReference type="Proteomes" id="UP000198604">
    <property type="component" value="Unassembled WGS sequence"/>
</dbReference>
<evidence type="ECO:0000256" key="12">
    <source>
        <dbReference type="SAM" id="Phobius"/>
    </source>
</evidence>
<evidence type="ECO:0000313" key="14">
    <source>
        <dbReference type="EMBL" id="CQR25032.1"/>
    </source>
</evidence>